<keyword evidence="2" id="KW-1185">Reference proteome</keyword>
<reference evidence="1 2" key="2">
    <citation type="journal article" date="2019" name="G3 (Bethesda)">
        <title>Hybrid Assembly of the Genome of the Entomopathogenic Nematode Steinernema carpocapsae Identifies the X-Chromosome.</title>
        <authorList>
            <person name="Serra L."/>
            <person name="Macchietto M."/>
            <person name="Macias-Munoz A."/>
            <person name="McGill C.J."/>
            <person name="Rodriguez I.M."/>
            <person name="Rodriguez B."/>
            <person name="Murad R."/>
            <person name="Mortazavi A."/>
        </authorList>
    </citation>
    <scope>NUCLEOTIDE SEQUENCE [LARGE SCALE GENOMIC DNA]</scope>
    <source>
        <strain evidence="1 2">ALL</strain>
    </source>
</reference>
<name>A0A4U5M457_STECR</name>
<protein>
    <submittedName>
        <fullName evidence="1">Uncharacterized protein</fullName>
    </submittedName>
</protein>
<dbReference type="EMBL" id="AZBU02000010">
    <property type="protein sequence ID" value="TKR63561.1"/>
    <property type="molecule type" value="Genomic_DNA"/>
</dbReference>
<dbReference type="AlphaFoldDB" id="A0A4U5M457"/>
<evidence type="ECO:0000313" key="1">
    <source>
        <dbReference type="EMBL" id="TKR63561.1"/>
    </source>
</evidence>
<accession>A0A4U5M457</accession>
<gene>
    <name evidence="1" type="ORF">L596_027374</name>
</gene>
<comment type="caution">
    <text evidence="1">The sequence shown here is derived from an EMBL/GenBank/DDBJ whole genome shotgun (WGS) entry which is preliminary data.</text>
</comment>
<evidence type="ECO:0000313" key="2">
    <source>
        <dbReference type="Proteomes" id="UP000298663"/>
    </source>
</evidence>
<proteinExistence type="predicted"/>
<dbReference type="Proteomes" id="UP000298663">
    <property type="component" value="Unassembled WGS sequence"/>
</dbReference>
<reference evidence="1 2" key="1">
    <citation type="journal article" date="2015" name="Genome Biol.">
        <title>Comparative genomics of Steinernema reveals deeply conserved gene regulatory networks.</title>
        <authorList>
            <person name="Dillman A.R."/>
            <person name="Macchietto M."/>
            <person name="Porter C.F."/>
            <person name="Rogers A."/>
            <person name="Williams B."/>
            <person name="Antoshechkin I."/>
            <person name="Lee M.M."/>
            <person name="Goodwin Z."/>
            <person name="Lu X."/>
            <person name="Lewis E.E."/>
            <person name="Goodrich-Blair H."/>
            <person name="Stock S.P."/>
            <person name="Adams B.J."/>
            <person name="Sternberg P.W."/>
            <person name="Mortazavi A."/>
        </authorList>
    </citation>
    <scope>NUCLEOTIDE SEQUENCE [LARGE SCALE GENOMIC DNA]</scope>
    <source>
        <strain evidence="1 2">ALL</strain>
    </source>
</reference>
<sequence length="98" mass="11102">MWFLRRSRLAPGITGALFVEFNCVQGIEQTFNAPRRNVPAAKRPAAKRLAAKRLRRNVPRRNVPRRNVMDRLDVSLVAPTLSPAVLHNPEVTLIRVVP</sequence>
<organism evidence="1 2">
    <name type="scientific">Steinernema carpocapsae</name>
    <name type="common">Entomopathogenic nematode</name>
    <dbReference type="NCBI Taxonomy" id="34508"/>
    <lineage>
        <taxon>Eukaryota</taxon>
        <taxon>Metazoa</taxon>
        <taxon>Ecdysozoa</taxon>
        <taxon>Nematoda</taxon>
        <taxon>Chromadorea</taxon>
        <taxon>Rhabditida</taxon>
        <taxon>Tylenchina</taxon>
        <taxon>Panagrolaimomorpha</taxon>
        <taxon>Strongyloidoidea</taxon>
        <taxon>Steinernematidae</taxon>
        <taxon>Steinernema</taxon>
    </lineage>
</organism>